<gene>
    <name evidence="2" type="ORF">JZO85_04865</name>
</gene>
<evidence type="ECO:0000313" key="2">
    <source>
        <dbReference type="EMBL" id="MBO0451590.1"/>
    </source>
</evidence>
<dbReference type="Proteomes" id="UP000664495">
    <property type="component" value="Unassembled WGS sequence"/>
</dbReference>
<dbReference type="Pfam" id="PF19700">
    <property type="entry name" value="DUF6198"/>
    <property type="match status" value="1"/>
</dbReference>
<accession>A0ABS3HF88</accession>
<dbReference type="EMBL" id="JAFLVR010000011">
    <property type="protein sequence ID" value="MBO0451590.1"/>
    <property type="molecule type" value="Genomic_DNA"/>
</dbReference>
<dbReference type="PANTHER" id="PTHR40078">
    <property type="entry name" value="INTEGRAL MEMBRANE PROTEIN-RELATED"/>
    <property type="match status" value="1"/>
</dbReference>
<keyword evidence="3" id="KW-1185">Reference proteome</keyword>
<proteinExistence type="predicted"/>
<feature type="transmembrane region" description="Helical" evidence="1">
    <location>
        <begin position="74"/>
        <end position="95"/>
    </location>
</feature>
<dbReference type="PANTHER" id="PTHR40078:SF1">
    <property type="entry name" value="INTEGRAL MEMBRANE PROTEIN"/>
    <property type="match status" value="1"/>
</dbReference>
<dbReference type="RefSeq" id="WP_207107404.1">
    <property type="nucleotide sequence ID" value="NZ_JAFLVR010000011.1"/>
</dbReference>
<protein>
    <submittedName>
        <fullName evidence="2">YitT family protein</fullName>
    </submittedName>
</protein>
<name>A0ABS3HF88_9ENTE</name>
<feature type="transmembrane region" description="Helical" evidence="1">
    <location>
        <begin position="49"/>
        <end position="67"/>
    </location>
</feature>
<comment type="caution">
    <text evidence="2">The sequence shown here is derived from an EMBL/GenBank/DDBJ whole genome shotgun (WGS) entry which is preliminary data.</text>
</comment>
<evidence type="ECO:0000256" key="1">
    <source>
        <dbReference type="SAM" id="Phobius"/>
    </source>
</evidence>
<keyword evidence="1" id="KW-0812">Transmembrane</keyword>
<sequence>MTLKINLFKVLLGTLLSAFGLSLMITSSLGVDTLSVALFGVMKIFPLKFGYLSLCFNLFVLMIAFLFDRRQIGIGSLINGIGIGLGVNFFTSFFTLNTSSIISQLVASISGVLLFALGIGIYVSAQLGAAALECLTLMVVNSSNFSIKTVRILIDSTMIVIGLLLGNANLGIGTLLCVCTTGVIMEGVLKFQSRLIKNKKIDAG</sequence>
<feature type="transmembrane region" description="Helical" evidence="1">
    <location>
        <begin position="101"/>
        <end position="124"/>
    </location>
</feature>
<feature type="transmembrane region" description="Helical" evidence="1">
    <location>
        <begin position="170"/>
        <end position="189"/>
    </location>
</feature>
<keyword evidence="1" id="KW-1133">Transmembrane helix</keyword>
<keyword evidence="1" id="KW-0472">Membrane</keyword>
<dbReference type="InterPro" id="IPR038750">
    <property type="entry name" value="YczE/YyaS-like"/>
</dbReference>
<reference evidence="2 3" key="1">
    <citation type="submission" date="2021-03" db="EMBL/GenBank/DDBJ databases">
        <title>Enterococcal diversity collection.</title>
        <authorList>
            <person name="Gilmore M.S."/>
            <person name="Schwartzman J."/>
            <person name="Van Tyne D."/>
            <person name="Martin M."/>
            <person name="Earl A.M."/>
            <person name="Manson A.L."/>
            <person name="Straub T."/>
            <person name="Salamzade R."/>
            <person name="Saavedra J."/>
            <person name="Lebreton F."/>
            <person name="Prichula J."/>
            <person name="Schaufler K."/>
            <person name="Gaca A."/>
            <person name="Sgardioli B."/>
            <person name="Wagenaar J."/>
            <person name="Strong T."/>
        </authorList>
    </citation>
    <scope>NUCLEOTIDE SEQUENCE [LARGE SCALE GENOMIC DNA]</scope>
    <source>
        <strain evidence="2 3">MJM16</strain>
    </source>
</reference>
<evidence type="ECO:0000313" key="3">
    <source>
        <dbReference type="Proteomes" id="UP000664495"/>
    </source>
</evidence>
<organism evidence="2 3">
    <name type="scientific">Candidatus Enterococcus murrayae</name>
    <dbReference type="NCBI Taxonomy" id="2815321"/>
    <lineage>
        <taxon>Bacteria</taxon>
        <taxon>Bacillati</taxon>
        <taxon>Bacillota</taxon>
        <taxon>Bacilli</taxon>
        <taxon>Lactobacillales</taxon>
        <taxon>Enterococcaceae</taxon>
        <taxon>Enterococcus</taxon>
    </lineage>
</organism>